<evidence type="ECO:0000313" key="3">
    <source>
        <dbReference type="Proteomes" id="UP000584824"/>
    </source>
</evidence>
<reference evidence="2 3" key="1">
    <citation type="submission" date="2020-08" db="EMBL/GenBank/DDBJ databases">
        <title>Genomic Encyclopedia of Type Strains, Phase IV (KMG-IV): sequencing the most valuable type-strain genomes for metagenomic binning, comparative biology and taxonomic classification.</title>
        <authorList>
            <person name="Goeker M."/>
        </authorList>
    </citation>
    <scope>NUCLEOTIDE SEQUENCE [LARGE SCALE GENOMIC DNA]</scope>
    <source>
        <strain evidence="2 3">DSM 26385</strain>
    </source>
</reference>
<keyword evidence="3" id="KW-1185">Reference proteome</keyword>
<protein>
    <recommendedName>
        <fullName evidence="1">Oxidoreductase molybdopterin-binding domain-containing protein</fullName>
    </recommendedName>
</protein>
<gene>
    <name evidence="2" type="ORF">GGQ66_003382</name>
</gene>
<evidence type="ECO:0000313" key="2">
    <source>
        <dbReference type="EMBL" id="MBB4104803.1"/>
    </source>
</evidence>
<dbReference type="InterPro" id="IPR036374">
    <property type="entry name" value="OxRdtase_Mopterin-bd_sf"/>
</dbReference>
<comment type="caution">
    <text evidence="2">The sequence shown here is derived from an EMBL/GenBank/DDBJ whole genome shotgun (WGS) entry which is preliminary data.</text>
</comment>
<proteinExistence type="predicted"/>
<dbReference type="Gene3D" id="3.90.420.10">
    <property type="entry name" value="Oxidoreductase, molybdopterin-binding domain"/>
    <property type="match status" value="1"/>
</dbReference>
<name>A0A7W6K433_9HYPH</name>
<dbReference type="InterPro" id="IPR000572">
    <property type="entry name" value="OxRdtase_Mopterin-bd_dom"/>
</dbReference>
<dbReference type="EMBL" id="JACIDU010000014">
    <property type="protein sequence ID" value="MBB4104803.1"/>
    <property type="molecule type" value="Genomic_DNA"/>
</dbReference>
<evidence type="ECO:0000259" key="1">
    <source>
        <dbReference type="Pfam" id="PF00174"/>
    </source>
</evidence>
<organism evidence="2 3">
    <name type="scientific">Allorhizobium borbori</name>
    <dbReference type="NCBI Taxonomy" id="485907"/>
    <lineage>
        <taxon>Bacteria</taxon>
        <taxon>Pseudomonadati</taxon>
        <taxon>Pseudomonadota</taxon>
        <taxon>Alphaproteobacteria</taxon>
        <taxon>Hyphomicrobiales</taxon>
        <taxon>Rhizobiaceae</taxon>
        <taxon>Rhizobium/Agrobacterium group</taxon>
        <taxon>Allorhizobium</taxon>
    </lineage>
</organism>
<dbReference type="RefSeq" id="WP_183793871.1">
    <property type="nucleotide sequence ID" value="NZ_JACIDU010000014.1"/>
</dbReference>
<feature type="domain" description="Oxidoreductase molybdopterin-binding" evidence="1">
    <location>
        <begin position="74"/>
        <end position="138"/>
    </location>
</feature>
<dbReference type="Proteomes" id="UP000584824">
    <property type="component" value="Unassembled WGS sequence"/>
</dbReference>
<dbReference type="AlphaFoldDB" id="A0A7W6K433"/>
<sequence length="164" mass="18121">MPSISRRLYKAVFFCLFVLGVAGLRPALAETLFVVLSADGQKQFAVTEEVIDKVGTTSFKSVLPSTDEPFYVVRGPLLRDIVAASGFKGSSVTVQAFDGYEMDIPGDDYMKNDVILAIETNGKRLTRRDRGPAWIAYPSVEFPEFQGDGYAARSVWQVKDIIVK</sequence>
<accession>A0A7W6K433</accession>
<dbReference type="Pfam" id="PF00174">
    <property type="entry name" value="Oxidored_molyb"/>
    <property type="match status" value="1"/>
</dbReference>
<dbReference type="SUPFAM" id="SSF56524">
    <property type="entry name" value="Oxidoreductase molybdopterin-binding domain"/>
    <property type="match status" value="1"/>
</dbReference>